<feature type="region of interest" description="Disordered" evidence="1">
    <location>
        <begin position="295"/>
        <end position="316"/>
    </location>
</feature>
<sequence>MLVSADRALPAMSDIDKSFAFLQDTIPKWLQDIARIEDKATAMQDQVTKLSASHSPFATRKSDSIESIQPAKLDAILERAAPSHGAQTDPLGTRKRKTLSVLSGRASSPLRYRPKQMVVVSYDGDMQKSFEVLVRAIGTGRNMLRKAKMEARMNELAALAGGASDDEDEVVNEEEEAIVSKITYRPRMSSMRARATSRRGGPLGAGGSITPVALFDTTDKTLEHAQGLCEKAAHLTLRDGDCRKELGGVRTDFNAVLETANTEVAKCKAKKLQGPLGAHLQHNTDASISSMASSHRKHLPPVSTPSFGPPSKGILPDAPLASALTAPKVIEIEVDDDEEDEEEDFVMPPIRLTSRLTARA</sequence>
<evidence type="ECO:0000313" key="3">
    <source>
        <dbReference type="Proteomes" id="UP001140560"/>
    </source>
</evidence>
<dbReference type="OrthoDB" id="3886346at2759"/>
<dbReference type="Proteomes" id="UP001140560">
    <property type="component" value="Unassembled WGS sequence"/>
</dbReference>
<gene>
    <name evidence="2" type="ORF">N0V83_006458</name>
</gene>
<name>A0A9W9CL95_9PLEO</name>
<keyword evidence="3" id="KW-1185">Reference proteome</keyword>
<comment type="caution">
    <text evidence="2">The sequence shown here is derived from an EMBL/GenBank/DDBJ whole genome shotgun (WGS) entry which is preliminary data.</text>
</comment>
<dbReference type="AlphaFoldDB" id="A0A9W9CL95"/>
<dbReference type="EMBL" id="JAPEUY010000011">
    <property type="protein sequence ID" value="KAJ4368103.1"/>
    <property type="molecule type" value="Genomic_DNA"/>
</dbReference>
<reference evidence="2" key="1">
    <citation type="submission" date="2022-10" db="EMBL/GenBank/DDBJ databases">
        <title>Tapping the CABI collections for fungal endophytes: first genome assemblies for Collariella, Neodidymelliopsis, Ascochyta clinopodiicola, Didymella pomorum, Didymosphaeria variabile, Neocosmospora piperis and Neocucurbitaria cava.</title>
        <authorList>
            <person name="Hill R."/>
        </authorList>
    </citation>
    <scope>NUCLEOTIDE SEQUENCE</scope>
    <source>
        <strain evidence="2">IMI 356814</strain>
    </source>
</reference>
<evidence type="ECO:0000313" key="2">
    <source>
        <dbReference type="EMBL" id="KAJ4368103.1"/>
    </source>
</evidence>
<accession>A0A9W9CL95</accession>
<protein>
    <submittedName>
        <fullName evidence="2">Uncharacterized protein</fullName>
    </submittedName>
</protein>
<evidence type="ECO:0000256" key="1">
    <source>
        <dbReference type="SAM" id="MobiDB-lite"/>
    </source>
</evidence>
<proteinExistence type="predicted"/>
<organism evidence="2 3">
    <name type="scientific">Neocucurbitaria cava</name>
    <dbReference type="NCBI Taxonomy" id="798079"/>
    <lineage>
        <taxon>Eukaryota</taxon>
        <taxon>Fungi</taxon>
        <taxon>Dikarya</taxon>
        <taxon>Ascomycota</taxon>
        <taxon>Pezizomycotina</taxon>
        <taxon>Dothideomycetes</taxon>
        <taxon>Pleosporomycetidae</taxon>
        <taxon>Pleosporales</taxon>
        <taxon>Pleosporineae</taxon>
        <taxon>Cucurbitariaceae</taxon>
        <taxon>Neocucurbitaria</taxon>
    </lineage>
</organism>